<evidence type="ECO:0000256" key="8">
    <source>
        <dbReference type="ARBA" id="ARBA00023163"/>
    </source>
</evidence>
<feature type="domain" description="C2H2-type" evidence="12">
    <location>
        <begin position="268"/>
        <end position="295"/>
    </location>
</feature>
<dbReference type="OrthoDB" id="6359816at2759"/>
<feature type="domain" description="C2H2-type" evidence="12">
    <location>
        <begin position="21"/>
        <end position="48"/>
    </location>
</feature>
<reference evidence="13" key="1">
    <citation type="journal article" date="2023" name="Science">
        <title>Genome structures resolve the early diversification of teleost fishes.</title>
        <authorList>
            <person name="Parey E."/>
            <person name="Louis A."/>
            <person name="Montfort J."/>
            <person name="Bouchez O."/>
            <person name="Roques C."/>
            <person name="Iampietro C."/>
            <person name="Lluch J."/>
            <person name="Castinel A."/>
            <person name="Donnadieu C."/>
            <person name="Desvignes T."/>
            <person name="Floi Bucao C."/>
            <person name="Jouanno E."/>
            <person name="Wen M."/>
            <person name="Mejri S."/>
            <person name="Dirks R."/>
            <person name="Jansen H."/>
            <person name="Henkel C."/>
            <person name="Chen W.J."/>
            <person name="Zahm M."/>
            <person name="Cabau C."/>
            <person name="Klopp C."/>
            <person name="Thompson A.W."/>
            <person name="Robinson-Rechavi M."/>
            <person name="Braasch I."/>
            <person name="Lecointre G."/>
            <person name="Bobe J."/>
            <person name="Postlethwait J.H."/>
            <person name="Berthelot C."/>
            <person name="Roest Crollius H."/>
            <person name="Guiguen Y."/>
        </authorList>
    </citation>
    <scope>NUCLEOTIDE SEQUENCE</scope>
    <source>
        <strain evidence="13">WJC10195</strain>
    </source>
</reference>
<feature type="compositionally biased region" description="Polar residues" evidence="11">
    <location>
        <begin position="690"/>
        <end position="701"/>
    </location>
</feature>
<keyword evidence="7" id="KW-0238">DNA-binding</keyword>
<dbReference type="FunFam" id="3.30.160.60:FF:000446">
    <property type="entry name" value="Zinc finger protein"/>
    <property type="match status" value="2"/>
</dbReference>
<organism evidence="13 14">
    <name type="scientific">Synaphobranchus kaupii</name>
    <name type="common">Kaup's arrowtooth eel</name>
    <dbReference type="NCBI Taxonomy" id="118154"/>
    <lineage>
        <taxon>Eukaryota</taxon>
        <taxon>Metazoa</taxon>
        <taxon>Chordata</taxon>
        <taxon>Craniata</taxon>
        <taxon>Vertebrata</taxon>
        <taxon>Euteleostomi</taxon>
        <taxon>Actinopterygii</taxon>
        <taxon>Neopterygii</taxon>
        <taxon>Teleostei</taxon>
        <taxon>Anguilliformes</taxon>
        <taxon>Synaphobranchidae</taxon>
        <taxon>Synaphobranchus</taxon>
    </lineage>
</organism>
<evidence type="ECO:0000256" key="4">
    <source>
        <dbReference type="ARBA" id="ARBA00022771"/>
    </source>
</evidence>
<keyword evidence="9" id="KW-0539">Nucleus</keyword>
<feature type="domain" description="C2H2-type" evidence="12">
    <location>
        <begin position="240"/>
        <end position="267"/>
    </location>
</feature>
<protein>
    <recommendedName>
        <fullName evidence="12">C2H2-type domain-containing protein</fullName>
    </recommendedName>
</protein>
<keyword evidence="3" id="KW-0677">Repeat</keyword>
<gene>
    <name evidence="13" type="ORF">SKAU_G00417240</name>
</gene>
<dbReference type="Gene3D" id="3.30.160.60">
    <property type="entry name" value="Classic Zinc Finger"/>
    <property type="match status" value="6"/>
</dbReference>
<feature type="domain" description="C2H2-type" evidence="12">
    <location>
        <begin position="655"/>
        <end position="682"/>
    </location>
</feature>
<keyword evidence="5" id="KW-0862">Zinc</keyword>
<dbReference type="GO" id="GO:0008270">
    <property type="term" value="F:zinc ion binding"/>
    <property type="evidence" value="ECO:0007669"/>
    <property type="project" value="UniProtKB-KW"/>
</dbReference>
<feature type="region of interest" description="Disordered" evidence="11">
    <location>
        <begin position="437"/>
        <end position="482"/>
    </location>
</feature>
<evidence type="ECO:0000256" key="10">
    <source>
        <dbReference type="PROSITE-ProRule" id="PRU00042"/>
    </source>
</evidence>
<evidence type="ECO:0000259" key="12">
    <source>
        <dbReference type="PROSITE" id="PS50157"/>
    </source>
</evidence>
<dbReference type="PANTHER" id="PTHR24393:SF5">
    <property type="entry name" value="HISTONE-LYSINE N-METHYLTRANSFERASE PRDM16"/>
    <property type="match status" value="1"/>
</dbReference>
<keyword evidence="8" id="KW-0804">Transcription</keyword>
<evidence type="ECO:0000256" key="7">
    <source>
        <dbReference type="ARBA" id="ARBA00023125"/>
    </source>
</evidence>
<feature type="domain" description="C2H2-type" evidence="12">
    <location>
        <begin position="314"/>
        <end position="341"/>
    </location>
</feature>
<feature type="domain" description="C2H2-type" evidence="12">
    <location>
        <begin position="624"/>
        <end position="651"/>
    </location>
</feature>
<dbReference type="PROSITE" id="PS50157">
    <property type="entry name" value="ZINC_FINGER_C2H2_2"/>
    <property type="match status" value="12"/>
</dbReference>
<feature type="domain" description="C2H2-type" evidence="12">
    <location>
        <begin position="583"/>
        <end position="613"/>
    </location>
</feature>
<dbReference type="GO" id="GO:0000978">
    <property type="term" value="F:RNA polymerase II cis-regulatory region sequence-specific DNA binding"/>
    <property type="evidence" value="ECO:0007669"/>
    <property type="project" value="TreeGrafter"/>
</dbReference>
<keyword evidence="2" id="KW-0479">Metal-binding</keyword>
<sequence>MEYPQMDYTNCGEQAGGAGAFICTECGEGFGHYPDLLTHMAEHGTVEPFPYECQSNGFGAPLEFALHENGMLTVVDRSAEYNYTCNGKSSSQILPWNQAPHLASQTSPMILASTQATPQATSVIQTASHPLPLEAHPTSLILAPANVPILESQPTPVILTSTQAPLQESQPSPVIQAPLLESQPTPVILSPTKAAEGENSSNTFMPPRPARFRCEMCNQLFNTRLGLLRHQRYRTLERGYKCTLCCRVFGERGDLRQHLQYHSHERFYSCKQCGKRFLKQEALHTHQDEHHGMAGSKTLRTFGEGEESSMEKSYPCKMCGLRFFWLSDLQSHLLSHAHGKIVSSVPAYTSPPTQKPPSKNEVLLDNHSQSKQDVPVFKKKTFTDSAVPSANISFRPYRCGLCGNRFQQLSDLKKHHLTHQTQDDRVNVEPEPIPKQKMRSMPAAKQKIQSGAAVKQQIHAGFAGKQSKPRGRPPRGSQSSHSARVYPCKLCHRVFVHSSSLSRHMRYHKGTLHTCVFCGRHFPQRCDVRRHIAMYHHSDVLPTKLETEEGATVEGKKDNSQGAQISFELEKGILEKRRESNLYPCAKCGKEYLNKYDLDGHSCASQQHIDPKEVASSSKPRVTFQCNDCGKGFGLLCVYQRHQRYHRRELAGEVHKCPHCPRRFRQSSALSRHLDTHKNQSPGKDDKDVQTSSTTTYSQDAASALEHDDEDLEEDDDDDDTDEEEGSGTASAEVLYECTECTETFSCLATFLQHQSAHGTESVG</sequence>
<evidence type="ECO:0000256" key="3">
    <source>
        <dbReference type="ARBA" id="ARBA00022737"/>
    </source>
</evidence>
<feature type="domain" description="C2H2-type" evidence="12">
    <location>
        <begin position="513"/>
        <end position="542"/>
    </location>
</feature>
<dbReference type="GO" id="GO:0001228">
    <property type="term" value="F:DNA-binding transcription activator activity, RNA polymerase II-specific"/>
    <property type="evidence" value="ECO:0007669"/>
    <property type="project" value="TreeGrafter"/>
</dbReference>
<feature type="region of interest" description="Disordered" evidence="11">
    <location>
        <begin position="668"/>
        <end position="733"/>
    </location>
</feature>
<feature type="domain" description="C2H2-type" evidence="12">
    <location>
        <begin position="486"/>
        <end position="513"/>
    </location>
</feature>
<feature type="compositionally biased region" description="Acidic residues" evidence="11">
    <location>
        <begin position="707"/>
        <end position="726"/>
    </location>
</feature>
<comment type="caution">
    <text evidence="13">The sequence shown here is derived from an EMBL/GenBank/DDBJ whole genome shotgun (WGS) entry which is preliminary data.</text>
</comment>
<comment type="subcellular location">
    <subcellularLocation>
        <location evidence="1">Nucleus</location>
    </subcellularLocation>
</comment>
<feature type="compositionally biased region" description="Basic and acidic residues" evidence="11">
    <location>
        <begin position="672"/>
        <end position="689"/>
    </location>
</feature>
<evidence type="ECO:0000256" key="11">
    <source>
        <dbReference type="SAM" id="MobiDB-lite"/>
    </source>
</evidence>
<dbReference type="SMART" id="SM00355">
    <property type="entry name" value="ZnF_C2H2"/>
    <property type="match status" value="12"/>
</dbReference>
<dbReference type="PANTHER" id="PTHR24393">
    <property type="entry name" value="ZINC FINGER PROTEIN"/>
    <property type="match status" value="1"/>
</dbReference>
<evidence type="ECO:0000256" key="6">
    <source>
        <dbReference type="ARBA" id="ARBA00023015"/>
    </source>
</evidence>
<dbReference type="PROSITE" id="PS00028">
    <property type="entry name" value="ZINC_FINGER_C2H2_1"/>
    <property type="match status" value="10"/>
</dbReference>
<evidence type="ECO:0000256" key="1">
    <source>
        <dbReference type="ARBA" id="ARBA00004123"/>
    </source>
</evidence>
<accession>A0A9Q1E5Y3</accession>
<keyword evidence="6" id="KW-0805">Transcription regulation</keyword>
<keyword evidence="4 10" id="KW-0863">Zinc-finger</keyword>
<dbReference type="FunFam" id="3.30.160.60:FF:000325">
    <property type="entry name" value="ZFP90 zinc finger protein"/>
    <property type="match status" value="1"/>
</dbReference>
<dbReference type="InterPro" id="IPR036236">
    <property type="entry name" value="Znf_C2H2_sf"/>
</dbReference>
<proteinExistence type="predicted"/>
<dbReference type="Proteomes" id="UP001152622">
    <property type="component" value="Chromosome 24"/>
</dbReference>
<evidence type="ECO:0000256" key="9">
    <source>
        <dbReference type="ARBA" id="ARBA00023242"/>
    </source>
</evidence>
<feature type="domain" description="C2H2-type" evidence="12">
    <location>
        <begin position="736"/>
        <end position="763"/>
    </location>
</feature>
<dbReference type="Pfam" id="PF00096">
    <property type="entry name" value="zf-C2H2"/>
    <property type="match status" value="3"/>
</dbReference>
<dbReference type="EMBL" id="JAINUF010000024">
    <property type="protein sequence ID" value="KAJ8332828.1"/>
    <property type="molecule type" value="Genomic_DNA"/>
</dbReference>
<name>A0A9Q1E5Y3_SYNKA</name>
<keyword evidence="14" id="KW-1185">Reference proteome</keyword>
<dbReference type="SUPFAM" id="SSF57667">
    <property type="entry name" value="beta-beta-alpha zinc fingers"/>
    <property type="match status" value="6"/>
</dbReference>
<feature type="domain" description="C2H2-type" evidence="12">
    <location>
        <begin position="397"/>
        <end position="424"/>
    </location>
</feature>
<evidence type="ECO:0000256" key="5">
    <source>
        <dbReference type="ARBA" id="ARBA00022833"/>
    </source>
</evidence>
<evidence type="ECO:0000313" key="14">
    <source>
        <dbReference type="Proteomes" id="UP001152622"/>
    </source>
</evidence>
<evidence type="ECO:0000313" key="13">
    <source>
        <dbReference type="EMBL" id="KAJ8332828.1"/>
    </source>
</evidence>
<dbReference type="GO" id="GO:0005634">
    <property type="term" value="C:nucleus"/>
    <property type="evidence" value="ECO:0007669"/>
    <property type="project" value="UniProtKB-SubCell"/>
</dbReference>
<dbReference type="AlphaFoldDB" id="A0A9Q1E5Y3"/>
<feature type="domain" description="C2H2-type" evidence="12">
    <location>
        <begin position="212"/>
        <end position="239"/>
    </location>
</feature>
<evidence type="ECO:0000256" key="2">
    <source>
        <dbReference type="ARBA" id="ARBA00022723"/>
    </source>
</evidence>
<dbReference type="InterPro" id="IPR013087">
    <property type="entry name" value="Znf_C2H2_type"/>
</dbReference>